<evidence type="ECO:0000313" key="15">
    <source>
        <dbReference type="Proteomes" id="UP001216638"/>
    </source>
</evidence>
<evidence type="ECO:0000256" key="8">
    <source>
        <dbReference type="ARBA" id="ARBA00023163"/>
    </source>
</evidence>
<feature type="repeat" description="WD" evidence="10">
    <location>
        <begin position="173"/>
        <end position="214"/>
    </location>
</feature>
<feature type="repeat" description="WD" evidence="10">
    <location>
        <begin position="17"/>
        <end position="48"/>
    </location>
</feature>
<keyword evidence="7 11" id="KW-0805">Transcription regulation</keyword>
<dbReference type="GO" id="GO:0006351">
    <property type="term" value="P:DNA-templated transcription"/>
    <property type="evidence" value="ECO:0007669"/>
    <property type="project" value="InterPro"/>
</dbReference>
<dbReference type="InterPro" id="IPR001680">
    <property type="entry name" value="WD40_rpt"/>
</dbReference>
<evidence type="ECO:0000256" key="3">
    <source>
        <dbReference type="ARBA" id="ARBA00022491"/>
    </source>
</evidence>
<dbReference type="GO" id="GO:0006355">
    <property type="term" value="P:regulation of DNA-templated transcription"/>
    <property type="evidence" value="ECO:0007669"/>
    <property type="project" value="InterPro"/>
</dbReference>
<evidence type="ECO:0000256" key="7">
    <source>
        <dbReference type="ARBA" id="ARBA00023015"/>
    </source>
</evidence>
<evidence type="ECO:0000256" key="4">
    <source>
        <dbReference type="ARBA" id="ARBA00022574"/>
    </source>
</evidence>
<keyword evidence="6 11" id="KW-0156">Chromatin regulator</keyword>
<dbReference type="SUPFAM" id="SSF50978">
    <property type="entry name" value="WD40 repeat-like"/>
    <property type="match status" value="1"/>
</dbReference>
<dbReference type="GO" id="GO:0006338">
    <property type="term" value="P:chromatin remodeling"/>
    <property type="evidence" value="ECO:0007669"/>
    <property type="project" value="InterPro"/>
</dbReference>
<dbReference type="EMBL" id="CP119956">
    <property type="protein sequence ID" value="WFC97124.1"/>
    <property type="molecule type" value="Genomic_DNA"/>
</dbReference>
<dbReference type="Proteomes" id="UP001216638">
    <property type="component" value="Chromosome 6"/>
</dbReference>
<dbReference type="Pfam" id="PF07569">
    <property type="entry name" value="Hira"/>
    <property type="match status" value="1"/>
</dbReference>
<evidence type="ECO:0000259" key="13">
    <source>
        <dbReference type="Pfam" id="PF24105"/>
    </source>
</evidence>
<dbReference type="InterPro" id="IPR015943">
    <property type="entry name" value="WD40/YVTN_repeat-like_dom_sf"/>
</dbReference>
<comment type="similarity">
    <text evidence="2 11">Belongs to the WD repeat HIR1 family.</text>
</comment>
<dbReference type="Pfam" id="PF24105">
    <property type="entry name" value="Beta-prop_CAF1B_HIR1"/>
    <property type="match status" value="1"/>
</dbReference>
<evidence type="ECO:0000256" key="2">
    <source>
        <dbReference type="ARBA" id="ARBA00007306"/>
    </source>
</evidence>
<keyword evidence="9 11" id="KW-0539">Nucleus</keyword>
<dbReference type="SMART" id="SM00320">
    <property type="entry name" value="WD40"/>
    <property type="match status" value="8"/>
</dbReference>
<keyword evidence="15" id="KW-1185">Reference proteome</keyword>
<feature type="repeat" description="WD" evidence="10">
    <location>
        <begin position="131"/>
        <end position="172"/>
    </location>
</feature>
<keyword evidence="8 11" id="KW-0804">Transcription</keyword>
<organism evidence="14 15">
    <name type="scientific">Malassezia brasiliensis</name>
    <dbReference type="NCBI Taxonomy" id="1821822"/>
    <lineage>
        <taxon>Eukaryota</taxon>
        <taxon>Fungi</taxon>
        <taxon>Dikarya</taxon>
        <taxon>Basidiomycota</taxon>
        <taxon>Ustilaginomycotina</taxon>
        <taxon>Malasseziomycetes</taxon>
        <taxon>Malasseziales</taxon>
        <taxon>Malasseziaceae</taxon>
        <taxon>Malassezia</taxon>
    </lineage>
</organism>
<protein>
    <recommendedName>
        <fullName evidence="11">Protein HIR</fullName>
    </recommendedName>
</protein>
<dbReference type="InterPro" id="IPR055410">
    <property type="entry name" value="Beta-prop_CAF1B_HIR1"/>
</dbReference>
<dbReference type="GO" id="GO:0005634">
    <property type="term" value="C:nucleus"/>
    <property type="evidence" value="ECO:0007669"/>
    <property type="project" value="UniProtKB-SubCell"/>
</dbReference>
<evidence type="ECO:0000256" key="9">
    <source>
        <dbReference type="ARBA" id="ARBA00023242"/>
    </source>
</evidence>
<dbReference type="PROSITE" id="PS50082">
    <property type="entry name" value="WD_REPEATS_2"/>
    <property type="match status" value="4"/>
</dbReference>
<dbReference type="PANTHER" id="PTHR13831:SF0">
    <property type="entry name" value="PROTEIN HIRA"/>
    <property type="match status" value="1"/>
</dbReference>
<name>A0AAF0IQ93_9BASI</name>
<accession>A0AAF0IQ93</accession>
<dbReference type="CDD" id="cd00200">
    <property type="entry name" value="WD40"/>
    <property type="match status" value="1"/>
</dbReference>
<evidence type="ECO:0000313" key="14">
    <source>
        <dbReference type="EMBL" id="WFC97124.1"/>
    </source>
</evidence>
<evidence type="ECO:0000256" key="1">
    <source>
        <dbReference type="ARBA" id="ARBA00004123"/>
    </source>
</evidence>
<evidence type="ECO:0000256" key="6">
    <source>
        <dbReference type="ARBA" id="ARBA00022853"/>
    </source>
</evidence>
<dbReference type="PROSITE" id="PS00678">
    <property type="entry name" value="WD_REPEATS_1"/>
    <property type="match status" value="1"/>
</dbReference>
<gene>
    <name evidence="14" type="primary">HIR1</name>
    <name evidence="14" type="ORF">MBRA1_003790</name>
</gene>
<dbReference type="AlphaFoldDB" id="A0AAF0IQ93"/>
<evidence type="ECO:0000256" key="5">
    <source>
        <dbReference type="ARBA" id="ARBA00022737"/>
    </source>
</evidence>
<proteinExistence type="inferred from homology"/>
<dbReference type="GO" id="GO:0031491">
    <property type="term" value="F:nucleosome binding"/>
    <property type="evidence" value="ECO:0007669"/>
    <property type="project" value="TreeGrafter"/>
</dbReference>
<sequence length="809" mass="86778">MTVQITVPDWVVHRADNQTKRSTIYSLAVHPDGTRLATGGLDTKIRVWATAPILDEHAGDDEATPRLLSTLARHTGAVLAVRWSHSGRYLASGSDDTVCFIWDLDVSSVGSGMVFGSSETNLENWRPFKRLSGHESDVTDVAWSESDAYLGTVGLDSLVILWSGAKFERLRTIRAHQGFIKGIAFDPIDQFFATSSDDRSLKVWRTSDGGLEAVVRAPFNSSPSSTFFHRASWSPDGANILASNAMNGPVFVASVVKRLAWSTDISLVGHENAVTVASCSPRLFRAPNGAVATVVALGSLDQSVSVWFTGYPRPLIVARDLFERGVMDLSWSSDGYTLYACSSDGTVASLVFSPDDLGPVVPDDEVTKLRGAFGYVPKTPAPMPPSTGLPPARVGAPPVRRVAVAPSAPGERLVQHISRNADGKRRIRPTLLAGDAAPADAFAEPSTKRSADVLATFPASGGRTLGGEKRVAVEGMALDAPAPAASLGRAALPTPSVRTALRVPFTHGVVDVRNYTDQPSEIALLDAHDEVQWLDFVAKPCVCATGCAEFVAAALTDGTLLWYALRGPRLCTMVLGEPVIHLASANHILAAVLCNGQVRCWDVSRASALEGSAQLPPGAEIRHFYVHTNGVPVFVLSNGEAFGLDAQKNALRTLASAWLAQHSTAWDAVSGTRDPVRRVEAETAELIPFTSRHASSHAEFPAAATLRHLEMRMAAAELLDSATEYRQAVHALARQLAEQGIRNQAEELLRALLGPIYYQPGARPAWKPEVCGLSKRELLASVLSVMSMNRTLTELVQHVQSLLDAVNAQ</sequence>
<feature type="repeat" description="WD" evidence="10">
    <location>
        <begin position="71"/>
        <end position="105"/>
    </location>
</feature>
<evidence type="ECO:0000256" key="11">
    <source>
        <dbReference type="RuleBase" id="RU364014"/>
    </source>
</evidence>
<comment type="function">
    <text evidence="11">Required for replication-independent chromatin assembly and for the periodic repression of histone gene transcription during the cell cycle.</text>
</comment>
<feature type="domain" description="CAF1B/HIR1 beta-propeller" evidence="13">
    <location>
        <begin position="32"/>
        <end position="357"/>
    </location>
</feature>
<dbReference type="PANTHER" id="PTHR13831">
    <property type="entry name" value="MEMBER OF THE HIR1 FAMILY OF WD-REPEAT PROTEINS"/>
    <property type="match status" value="1"/>
</dbReference>
<dbReference type="Gene3D" id="2.130.10.10">
    <property type="entry name" value="YVTN repeat-like/Quinoprotein amine dehydrogenase"/>
    <property type="match status" value="2"/>
</dbReference>
<reference evidence="14" key="1">
    <citation type="submission" date="2023-03" db="EMBL/GenBank/DDBJ databases">
        <title>Mating type loci evolution in Malassezia.</title>
        <authorList>
            <person name="Coelho M.A."/>
        </authorList>
    </citation>
    <scope>NUCLEOTIDE SEQUENCE</scope>
    <source>
        <strain evidence="14">CBS 14135</strain>
    </source>
</reference>
<evidence type="ECO:0000256" key="10">
    <source>
        <dbReference type="PROSITE-ProRule" id="PRU00221"/>
    </source>
</evidence>
<dbReference type="PROSITE" id="PS50294">
    <property type="entry name" value="WD_REPEATS_REGION"/>
    <property type="match status" value="4"/>
</dbReference>
<dbReference type="InterPro" id="IPR031120">
    <property type="entry name" value="HIR1-like"/>
</dbReference>
<dbReference type="InterPro" id="IPR011494">
    <property type="entry name" value="HIRA-like_C"/>
</dbReference>
<keyword evidence="5 11" id="KW-0677">Repeat</keyword>
<dbReference type="GO" id="GO:0000785">
    <property type="term" value="C:chromatin"/>
    <property type="evidence" value="ECO:0007669"/>
    <property type="project" value="TreeGrafter"/>
</dbReference>
<keyword evidence="4 10" id="KW-0853">WD repeat</keyword>
<dbReference type="GO" id="GO:0000417">
    <property type="term" value="C:HIR complex"/>
    <property type="evidence" value="ECO:0007669"/>
    <property type="project" value="TreeGrafter"/>
</dbReference>
<dbReference type="InterPro" id="IPR019775">
    <property type="entry name" value="WD40_repeat_CS"/>
</dbReference>
<feature type="domain" description="Protein HIRA-like C-terminal" evidence="12">
    <location>
        <begin position="570"/>
        <end position="752"/>
    </location>
</feature>
<evidence type="ECO:0000259" key="12">
    <source>
        <dbReference type="Pfam" id="PF07569"/>
    </source>
</evidence>
<comment type="subcellular location">
    <subcellularLocation>
        <location evidence="1 11">Nucleus</location>
    </subcellularLocation>
</comment>
<dbReference type="InterPro" id="IPR036322">
    <property type="entry name" value="WD40_repeat_dom_sf"/>
</dbReference>
<keyword evidence="3 11" id="KW-0678">Repressor</keyword>